<dbReference type="EMBL" id="CAXAMN010023228">
    <property type="protein sequence ID" value="CAK9075995.1"/>
    <property type="molecule type" value="Genomic_DNA"/>
</dbReference>
<evidence type="ECO:0000259" key="1">
    <source>
        <dbReference type="PROSITE" id="PS50222"/>
    </source>
</evidence>
<comment type="caution">
    <text evidence="2">The sequence shown here is derived from an EMBL/GenBank/DDBJ whole genome shotgun (WGS) entry which is preliminary data.</text>
</comment>
<reference evidence="2 3" key="1">
    <citation type="submission" date="2024-02" db="EMBL/GenBank/DDBJ databases">
        <authorList>
            <person name="Chen Y."/>
            <person name="Shah S."/>
            <person name="Dougan E. K."/>
            <person name="Thang M."/>
            <person name="Chan C."/>
        </authorList>
    </citation>
    <scope>NUCLEOTIDE SEQUENCE [LARGE SCALE GENOMIC DNA]</scope>
</reference>
<dbReference type="InterPro" id="IPR011992">
    <property type="entry name" value="EF-hand-dom_pair"/>
</dbReference>
<evidence type="ECO:0000313" key="3">
    <source>
        <dbReference type="Proteomes" id="UP001642484"/>
    </source>
</evidence>
<organism evidence="2 3">
    <name type="scientific">Durusdinium trenchii</name>
    <dbReference type="NCBI Taxonomy" id="1381693"/>
    <lineage>
        <taxon>Eukaryota</taxon>
        <taxon>Sar</taxon>
        <taxon>Alveolata</taxon>
        <taxon>Dinophyceae</taxon>
        <taxon>Suessiales</taxon>
        <taxon>Symbiodiniaceae</taxon>
        <taxon>Durusdinium</taxon>
    </lineage>
</organism>
<name>A0ABP0PMQ3_9DINO</name>
<dbReference type="PROSITE" id="PS50222">
    <property type="entry name" value="EF_HAND_2"/>
    <property type="match status" value="1"/>
</dbReference>
<feature type="domain" description="EF-hand" evidence="1">
    <location>
        <begin position="86"/>
        <end position="121"/>
    </location>
</feature>
<gene>
    <name evidence="2" type="ORF">CCMP2556_LOCUS37437</name>
</gene>
<dbReference type="InterPro" id="IPR002048">
    <property type="entry name" value="EF_hand_dom"/>
</dbReference>
<protein>
    <recommendedName>
        <fullName evidence="1">EF-hand domain-containing protein</fullName>
    </recommendedName>
</protein>
<dbReference type="SUPFAM" id="SSF47473">
    <property type="entry name" value="EF-hand"/>
    <property type="match status" value="1"/>
</dbReference>
<sequence>MRLRCQTCMVGAWKVLRDGCPSMRSDQHVTQDESAPRVLQQDEDVLWEQVQEVIPHMLKFNRKGREDSSLSSVGLLHLCSRMMMDISEADLNRLFLEHDKDCDGGLNAAELFDAAKTHNFFKNLIRVVLAAADFRVGKDYDYCRSTIENYVESEGGDEAAGITPISADKALHARRVQWQDAVLRRLLPKRRPQKEPWLILGLAMPEALPEKVLGWLFHQQILPTGDMVELSIDLLTQLFPELPLYIDRHHGFVSGAELVRHEANMLEKKALEALMDARQHVWMPCEPSNTHHAISVIQGIPKQTDYKIAVIDFRIDPPALPKRHREAARKTGRLAPLPTVPQIPQQEELEVLTASANFFARIDCSKDIPVLLRVESADASKCWPVLRSCFDSQVRMLQPGKFPNALRPLQLSRMWCGKLLLGQAKLEPFLQLDLLHFGAEMGFSQSARRLVDVLGVNAPLKLALSIVGNAIPGHMKGAVFEEAEESVRLAWLHGCASSGLPSLTAQFLQDHDVAASSSLITALTVGCFVHFNKKGAASLIDLPSDQPSQSFLQFGLPRSLSARAMSQLGQRWQPVSEEELLQGGANLECWLAPGEAVDGRMLIGGAFAYTLIPEVAAVVGSTAIYFEVLS</sequence>
<evidence type="ECO:0000313" key="2">
    <source>
        <dbReference type="EMBL" id="CAK9075995.1"/>
    </source>
</evidence>
<proteinExistence type="predicted"/>
<accession>A0ABP0PMQ3</accession>
<dbReference type="Proteomes" id="UP001642484">
    <property type="component" value="Unassembled WGS sequence"/>
</dbReference>
<keyword evidence="3" id="KW-1185">Reference proteome</keyword>